<name>A0A7X1JAK1_9ACTN</name>
<dbReference type="EMBL" id="JACMSF010000028">
    <property type="protein sequence ID" value="MBC2904722.1"/>
    <property type="molecule type" value="Genomic_DNA"/>
</dbReference>
<proteinExistence type="predicted"/>
<sequence>MPHHVTGDAAYHSGKVAGLPGSVTFTTRLPRNAALFGPTPPRTNKRGRPRKRGTALGPLTALAKAATWRLTVVERYGRTEFAWITELECLWYGAFKDLPVRLVLVRDLDSPNPYDLALVSTDLRSGS</sequence>
<gene>
    <name evidence="2" type="ORF">H4N64_24620</name>
</gene>
<dbReference type="Proteomes" id="UP000584670">
    <property type="component" value="Unassembled WGS sequence"/>
</dbReference>
<dbReference type="AlphaFoldDB" id="A0A7X1JAK1"/>
<evidence type="ECO:0000313" key="2">
    <source>
        <dbReference type="EMBL" id="MBC2904722.1"/>
    </source>
</evidence>
<dbReference type="RefSeq" id="WP_186284584.1">
    <property type="nucleotide sequence ID" value="NZ_JACMSF010000028.1"/>
</dbReference>
<evidence type="ECO:0000313" key="3">
    <source>
        <dbReference type="Proteomes" id="UP000584670"/>
    </source>
</evidence>
<evidence type="ECO:0000256" key="1">
    <source>
        <dbReference type="SAM" id="MobiDB-lite"/>
    </source>
</evidence>
<evidence type="ECO:0008006" key="4">
    <source>
        <dbReference type="Google" id="ProtNLM"/>
    </source>
</evidence>
<comment type="caution">
    <text evidence="2">The sequence shown here is derived from an EMBL/GenBank/DDBJ whole genome shotgun (WGS) entry which is preliminary data.</text>
</comment>
<organism evidence="2 3">
    <name type="scientific">Streptomyces cupreus</name>
    <dbReference type="NCBI Taxonomy" id="2759956"/>
    <lineage>
        <taxon>Bacteria</taxon>
        <taxon>Bacillati</taxon>
        <taxon>Actinomycetota</taxon>
        <taxon>Actinomycetes</taxon>
        <taxon>Kitasatosporales</taxon>
        <taxon>Streptomycetaceae</taxon>
        <taxon>Streptomyces</taxon>
    </lineage>
</organism>
<reference evidence="2 3" key="1">
    <citation type="submission" date="2020-08" db="EMBL/GenBank/DDBJ databases">
        <title>Streptomyces sp. PSKA01 genome sequencing and assembly.</title>
        <authorList>
            <person name="Mandal S."/>
            <person name="Maiti P.K."/>
            <person name="Das P."/>
        </authorList>
    </citation>
    <scope>NUCLEOTIDE SEQUENCE [LARGE SCALE GENOMIC DNA]</scope>
    <source>
        <strain evidence="2 3">PSKA01</strain>
    </source>
</reference>
<keyword evidence="3" id="KW-1185">Reference proteome</keyword>
<feature type="compositionally biased region" description="Basic residues" evidence="1">
    <location>
        <begin position="43"/>
        <end position="53"/>
    </location>
</feature>
<accession>A0A7X1JAK1</accession>
<feature type="region of interest" description="Disordered" evidence="1">
    <location>
        <begin position="34"/>
        <end position="55"/>
    </location>
</feature>
<protein>
    <recommendedName>
        <fullName evidence="4">Transposase</fullName>
    </recommendedName>
</protein>